<comment type="caution">
    <text evidence="2">The sequence shown here is derived from an EMBL/GenBank/DDBJ whole genome shotgun (WGS) entry which is preliminary data.</text>
</comment>
<evidence type="ECO:0000256" key="1">
    <source>
        <dbReference type="SAM" id="MobiDB-lite"/>
    </source>
</evidence>
<reference evidence="2 3" key="1">
    <citation type="journal article" date="2016" name="Nat. Commun.">
        <title>Thousands of microbial genomes shed light on interconnected biogeochemical processes in an aquifer system.</title>
        <authorList>
            <person name="Anantharaman K."/>
            <person name="Brown C.T."/>
            <person name="Hug L.A."/>
            <person name="Sharon I."/>
            <person name="Castelle C.J."/>
            <person name="Probst A.J."/>
            <person name="Thomas B.C."/>
            <person name="Singh A."/>
            <person name="Wilkins M.J."/>
            <person name="Karaoz U."/>
            <person name="Brodie E.L."/>
            <person name="Williams K.H."/>
            <person name="Hubbard S.S."/>
            <person name="Banfield J.F."/>
        </authorList>
    </citation>
    <scope>NUCLEOTIDE SEQUENCE [LARGE SCALE GENOMIC DNA]</scope>
</reference>
<dbReference type="AlphaFoldDB" id="A0A1F5F5B2"/>
<evidence type="ECO:0000313" key="3">
    <source>
        <dbReference type="Proteomes" id="UP000176191"/>
    </source>
</evidence>
<sequence>MSSENIHEQLTNFFQRRIDLATKALSQRKSTDQLPVHLSTISSVLFNPRDLLLPGRRESIITIIDQVAAQCGLIMLETQHAWDLPTETRKSLRNPTQNSEPTPPQLTIQPNFREPTVIRGHIPPPTKKRVPDSNRGFGEDPTYTLNDE</sequence>
<protein>
    <submittedName>
        <fullName evidence="2">Uncharacterized protein</fullName>
    </submittedName>
</protein>
<accession>A0A1F5F5B2</accession>
<feature type="compositionally biased region" description="Polar residues" evidence="1">
    <location>
        <begin position="93"/>
        <end position="110"/>
    </location>
</feature>
<organism evidence="2 3">
    <name type="scientific">Candidatus Collierbacteria bacterium RIFOXYA2_FULL_46_10</name>
    <dbReference type="NCBI Taxonomy" id="1817726"/>
    <lineage>
        <taxon>Bacteria</taxon>
        <taxon>Candidatus Collieribacteriota</taxon>
    </lineage>
</organism>
<evidence type="ECO:0000313" key="2">
    <source>
        <dbReference type="EMBL" id="OGD74861.1"/>
    </source>
</evidence>
<dbReference type="Proteomes" id="UP000176191">
    <property type="component" value="Unassembled WGS sequence"/>
</dbReference>
<feature type="region of interest" description="Disordered" evidence="1">
    <location>
        <begin position="84"/>
        <end position="148"/>
    </location>
</feature>
<dbReference type="EMBL" id="MFAK01000023">
    <property type="protein sequence ID" value="OGD74861.1"/>
    <property type="molecule type" value="Genomic_DNA"/>
</dbReference>
<gene>
    <name evidence="2" type="ORF">A2228_03325</name>
</gene>
<proteinExistence type="predicted"/>
<name>A0A1F5F5B2_9BACT</name>